<evidence type="ECO:0000313" key="5">
    <source>
        <dbReference type="Proteomes" id="UP000016648"/>
    </source>
</evidence>
<dbReference type="GO" id="GO:0006631">
    <property type="term" value="P:fatty acid metabolic process"/>
    <property type="evidence" value="ECO:0007669"/>
    <property type="project" value="TreeGrafter"/>
</dbReference>
<dbReference type="GO" id="GO:0031956">
    <property type="term" value="F:medium-chain fatty acid-CoA ligase activity"/>
    <property type="evidence" value="ECO:0007669"/>
    <property type="project" value="TreeGrafter"/>
</dbReference>
<comment type="caution">
    <text evidence="4">The sequence shown here is derived from an EMBL/GenBank/DDBJ whole genome shotgun (WGS) entry which is preliminary data.</text>
</comment>
<dbReference type="Gene3D" id="3.40.50.12780">
    <property type="entry name" value="N-terminal domain of ligase-like"/>
    <property type="match status" value="1"/>
</dbReference>
<evidence type="ECO:0000256" key="1">
    <source>
        <dbReference type="ARBA" id="ARBA00006432"/>
    </source>
</evidence>
<organism evidence="4 5">
    <name type="scientific">Segatella baroniae F0067</name>
    <dbReference type="NCBI Taxonomy" id="1115809"/>
    <lineage>
        <taxon>Bacteria</taxon>
        <taxon>Pseudomonadati</taxon>
        <taxon>Bacteroidota</taxon>
        <taxon>Bacteroidia</taxon>
        <taxon>Bacteroidales</taxon>
        <taxon>Prevotellaceae</taxon>
        <taxon>Segatella</taxon>
    </lineage>
</organism>
<keyword evidence="2" id="KW-0436">Ligase</keyword>
<evidence type="ECO:0000313" key="4">
    <source>
        <dbReference type="EMBL" id="ERK39219.1"/>
    </source>
</evidence>
<name>U2P672_9BACT</name>
<accession>U2P672</accession>
<sequence length="361" mass="39731">MSRLEEFLNEWNAASPFVSVHTSGSTGEPKPMLVAKQSMLHSARVTCDFLGLRPHDTALLCIDLKYIGAKMMVVRSIERQLQLFSVAPTGHPLSDSALAKAFSVTFKAAPFGSPVPVPVCPENLPASFSLVAMVPLQVYNTLQVPKEAARLRQAKHLIIGGGAVEGQLAQALKYFPNAVWSTYGMTETLSHIALRRLNGPAASDWYEPFDGVRIACNGDGCLVIDAPPVHDGMLETNDRVEIKTVKTADGRRKRLFRVLGRKDNVIVSGGVKIQIEEVEQFLRPFLSRPFAIGKKPDDKFGEAMVLVTEATDLAEVAEICTNALPKYWVPRRYLHINEIPLTQTGKVARGEVARFIMQQNP</sequence>
<reference evidence="4 5" key="1">
    <citation type="submission" date="2013-08" db="EMBL/GenBank/DDBJ databases">
        <authorList>
            <person name="Durkin A.S."/>
            <person name="Haft D.R."/>
            <person name="McCorrison J."/>
            <person name="Torralba M."/>
            <person name="Gillis M."/>
            <person name="Haft D.H."/>
            <person name="Methe B."/>
            <person name="Sutton G."/>
            <person name="Nelson K.E."/>
        </authorList>
    </citation>
    <scope>NUCLEOTIDE SEQUENCE [LARGE SCALE GENOMIC DNA]</scope>
    <source>
        <strain evidence="4 5">F0067</strain>
    </source>
</reference>
<dbReference type="PANTHER" id="PTHR43201:SF5">
    <property type="entry name" value="MEDIUM-CHAIN ACYL-COA LIGASE ACSF2, MITOCHONDRIAL"/>
    <property type="match status" value="1"/>
</dbReference>
<dbReference type="Pfam" id="PF00501">
    <property type="entry name" value="AMP-binding"/>
    <property type="match status" value="1"/>
</dbReference>
<protein>
    <submittedName>
        <fullName evidence="4">AMP-binding enzyme C-terminal domain protein</fullName>
    </submittedName>
</protein>
<gene>
    <name evidence="4" type="ORF">HMPREF9135_1938</name>
</gene>
<dbReference type="Proteomes" id="UP000016648">
    <property type="component" value="Unassembled WGS sequence"/>
</dbReference>
<proteinExistence type="inferred from homology"/>
<keyword evidence="5" id="KW-1185">Reference proteome</keyword>
<feature type="domain" description="AMP-dependent synthetase/ligase" evidence="3">
    <location>
        <begin position="12"/>
        <end position="194"/>
    </location>
</feature>
<evidence type="ECO:0000259" key="3">
    <source>
        <dbReference type="Pfam" id="PF00501"/>
    </source>
</evidence>
<dbReference type="AlphaFoldDB" id="U2P672"/>
<dbReference type="Gene3D" id="3.30.300.30">
    <property type="match status" value="1"/>
</dbReference>
<comment type="similarity">
    <text evidence="1">Belongs to the ATP-dependent AMP-binding enzyme family.</text>
</comment>
<dbReference type="SUPFAM" id="SSF56801">
    <property type="entry name" value="Acetyl-CoA synthetase-like"/>
    <property type="match status" value="1"/>
</dbReference>
<dbReference type="EMBL" id="AWEY01000026">
    <property type="protein sequence ID" value="ERK39219.1"/>
    <property type="molecule type" value="Genomic_DNA"/>
</dbReference>
<evidence type="ECO:0000256" key="2">
    <source>
        <dbReference type="ARBA" id="ARBA00022598"/>
    </source>
</evidence>
<dbReference type="RefSeq" id="WP_021589763.1">
    <property type="nucleotide sequence ID" value="NZ_AWEY01000026.1"/>
</dbReference>
<dbReference type="PATRIC" id="fig|1115809.3.peg.1429"/>
<dbReference type="InterPro" id="IPR000873">
    <property type="entry name" value="AMP-dep_synth/lig_dom"/>
</dbReference>
<dbReference type="InterPro" id="IPR045851">
    <property type="entry name" value="AMP-bd_C_sf"/>
</dbReference>
<dbReference type="PANTHER" id="PTHR43201">
    <property type="entry name" value="ACYL-COA SYNTHETASE"/>
    <property type="match status" value="1"/>
</dbReference>
<dbReference type="InterPro" id="IPR042099">
    <property type="entry name" value="ANL_N_sf"/>
</dbReference>